<protein>
    <submittedName>
        <fullName evidence="1">Uncharacterized protein</fullName>
    </submittedName>
</protein>
<gene>
    <name evidence="1" type="ORF">NT26_3697</name>
</gene>
<reference evidence="1 2" key="1">
    <citation type="journal article" date="2013" name="Genome Biol. Evol.">
        <title>Life in an arsenic-containing gold mine: genome and physiology of the autotrophic arsenite-oxidizing bacterium rhizobium sp. NT-26.</title>
        <authorList>
            <person name="Andres J."/>
            <person name="Arsene-Ploetze F."/>
            <person name="Barbe V."/>
            <person name="Brochier-Armanet C."/>
            <person name="Cleiss-Arnold J."/>
            <person name="Coppee J.Y."/>
            <person name="Dillies M.A."/>
            <person name="Geist"/>
            <person name="L"/>
            <person name="Joublin A."/>
            <person name="Koechler S."/>
            <person name="Lassalle F."/>
            <person name="Marchal M."/>
            <person name="Medigue C."/>
            <person name="Muller D."/>
            <person name="Nesme X."/>
            <person name="Plewniak F."/>
            <person name="Proux C."/>
            <person name="Ramirez-Bahena M.H."/>
            <person name="Schenowitz C."/>
            <person name="Sismeiro O."/>
            <person name="Vallenet D."/>
            <person name="Santini J.M."/>
            <person name="Bertin P.N."/>
        </authorList>
    </citation>
    <scope>NUCLEOTIDE SEQUENCE [LARGE SCALE GENOMIC DNA]</scope>
    <source>
        <strain evidence="1 2">NT-26</strain>
    </source>
</reference>
<evidence type="ECO:0000313" key="1">
    <source>
        <dbReference type="EMBL" id="CCF21419.1"/>
    </source>
</evidence>
<sequence length="24" mass="2410">MIAAGLAVNAVHGEAAAVDLNDMR</sequence>
<proteinExistence type="predicted"/>
<dbReference type="EMBL" id="FO082820">
    <property type="protein sequence ID" value="CCF21419.1"/>
    <property type="molecule type" value="Genomic_DNA"/>
</dbReference>
<organism evidence="1 2">
    <name type="scientific">Pseudorhizobium banfieldiae</name>
    <dbReference type="NCBI Taxonomy" id="1125847"/>
    <lineage>
        <taxon>Bacteria</taxon>
        <taxon>Pseudomonadati</taxon>
        <taxon>Pseudomonadota</taxon>
        <taxon>Alphaproteobacteria</taxon>
        <taxon>Hyphomicrobiales</taxon>
        <taxon>Rhizobiaceae</taxon>
        <taxon>Rhizobium/Agrobacterium group</taxon>
        <taxon>Pseudorhizobium</taxon>
    </lineage>
</organism>
<dbReference type="Proteomes" id="UP000010792">
    <property type="component" value="Chromosome"/>
</dbReference>
<dbReference type="AlphaFoldDB" id="L0NKJ1"/>
<accession>L0NKJ1</accession>
<evidence type="ECO:0000313" key="2">
    <source>
        <dbReference type="Proteomes" id="UP000010792"/>
    </source>
</evidence>
<dbReference type="KEGG" id="rht:NT26_3697"/>
<name>L0NKJ1_9HYPH</name>
<keyword evidence="2" id="KW-1185">Reference proteome</keyword>